<evidence type="ECO:0000256" key="5">
    <source>
        <dbReference type="ARBA" id="ARBA00034078"/>
    </source>
</evidence>
<organism evidence="7 8">
    <name type="scientific">Methanolobus zinderi</name>
    <dbReference type="NCBI Taxonomy" id="536044"/>
    <lineage>
        <taxon>Archaea</taxon>
        <taxon>Methanobacteriati</taxon>
        <taxon>Methanobacteriota</taxon>
        <taxon>Stenosarchaea group</taxon>
        <taxon>Methanomicrobia</taxon>
        <taxon>Methanosarcinales</taxon>
        <taxon>Methanosarcinaceae</taxon>
        <taxon>Methanolobus</taxon>
    </lineage>
</organism>
<evidence type="ECO:0000256" key="1">
    <source>
        <dbReference type="ARBA" id="ARBA00022714"/>
    </source>
</evidence>
<feature type="domain" description="Rieske" evidence="6">
    <location>
        <begin position="7"/>
        <end position="102"/>
    </location>
</feature>
<dbReference type="InterPro" id="IPR036922">
    <property type="entry name" value="Rieske_2Fe-2S_sf"/>
</dbReference>
<keyword evidence="3" id="KW-0408">Iron</keyword>
<name>A0A7D5E5H9_9EURY</name>
<protein>
    <submittedName>
        <fullName evidence="7">Rieske (2Fe-2S) protein</fullName>
    </submittedName>
</protein>
<evidence type="ECO:0000256" key="2">
    <source>
        <dbReference type="ARBA" id="ARBA00022723"/>
    </source>
</evidence>
<accession>A0A7D5E5H9</accession>
<sequence>MPEKSWFFAMKENELNEGKIGFARVKGTPVILVKKDDTIYSLYGKCLHMGCRLSKGNFIDDYTLKCGCHGWEYDIRSGKHNGDDNTALEIYENKIEDGKILVLL</sequence>
<proteinExistence type="predicted"/>
<dbReference type="GO" id="GO:0046872">
    <property type="term" value="F:metal ion binding"/>
    <property type="evidence" value="ECO:0007669"/>
    <property type="project" value="UniProtKB-KW"/>
</dbReference>
<dbReference type="PANTHER" id="PTHR21496">
    <property type="entry name" value="FERREDOXIN-RELATED"/>
    <property type="match status" value="1"/>
</dbReference>
<evidence type="ECO:0000259" key="6">
    <source>
        <dbReference type="PROSITE" id="PS51296"/>
    </source>
</evidence>
<gene>
    <name evidence="7" type="ORF">HWN40_01940</name>
</gene>
<comment type="cofactor">
    <cofactor evidence="5">
        <name>[2Fe-2S] cluster</name>
        <dbReference type="ChEBI" id="CHEBI:190135"/>
    </cofactor>
</comment>
<evidence type="ECO:0000256" key="4">
    <source>
        <dbReference type="ARBA" id="ARBA00023014"/>
    </source>
</evidence>
<dbReference type="GO" id="GO:0051537">
    <property type="term" value="F:2 iron, 2 sulfur cluster binding"/>
    <property type="evidence" value="ECO:0007669"/>
    <property type="project" value="UniProtKB-KW"/>
</dbReference>
<evidence type="ECO:0000256" key="3">
    <source>
        <dbReference type="ARBA" id="ARBA00023004"/>
    </source>
</evidence>
<dbReference type="PROSITE" id="PS51296">
    <property type="entry name" value="RIESKE"/>
    <property type="match status" value="1"/>
</dbReference>
<reference evidence="7 8" key="1">
    <citation type="submission" date="2020-06" db="EMBL/GenBank/DDBJ databases">
        <title>Methanolobus halotolerans sp. nov., isolated from a saline lake Tus in Siberia.</title>
        <authorList>
            <person name="Shen Y."/>
            <person name="Chen S.-C."/>
            <person name="Lai M.-C."/>
            <person name="Huang H.-H."/>
            <person name="Chiu H.-H."/>
            <person name="Tang S.-L."/>
            <person name="Rogozin D.Y."/>
            <person name="Degermendzhy A.G."/>
        </authorList>
    </citation>
    <scope>NUCLEOTIDE SEQUENCE [LARGE SCALE GENOMIC DNA]</scope>
    <source>
        <strain evidence="7 8">DSM 21339</strain>
    </source>
</reference>
<keyword evidence="2" id="KW-0479">Metal-binding</keyword>
<keyword evidence="1" id="KW-0001">2Fe-2S</keyword>
<dbReference type="SUPFAM" id="SSF50022">
    <property type="entry name" value="ISP domain"/>
    <property type="match status" value="1"/>
</dbReference>
<dbReference type="Gene3D" id="2.102.10.10">
    <property type="entry name" value="Rieske [2Fe-2S] iron-sulphur domain"/>
    <property type="match status" value="1"/>
</dbReference>
<keyword evidence="4" id="KW-0411">Iron-sulfur</keyword>
<dbReference type="KEGG" id="mzi:HWN40_01940"/>
<dbReference type="Pfam" id="PF00355">
    <property type="entry name" value="Rieske"/>
    <property type="match status" value="1"/>
</dbReference>
<dbReference type="AlphaFoldDB" id="A0A7D5E5H9"/>
<dbReference type="CDD" id="cd03467">
    <property type="entry name" value="Rieske"/>
    <property type="match status" value="1"/>
</dbReference>
<dbReference type="Proteomes" id="UP000509594">
    <property type="component" value="Chromosome"/>
</dbReference>
<dbReference type="InterPro" id="IPR017941">
    <property type="entry name" value="Rieske_2Fe-2S"/>
</dbReference>
<dbReference type="RefSeq" id="WP_176964175.1">
    <property type="nucleotide sequence ID" value="NZ_CP058215.1"/>
</dbReference>
<dbReference type="PANTHER" id="PTHR21496:SF0">
    <property type="entry name" value="RIESKE DOMAIN-CONTAINING PROTEIN"/>
    <property type="match status" value="1"/>
</dbReference>
<evidence type="ECO:0000313" key="7">
    <source>
        <dbReference type="EMBL" id="QLC49112.1"/>
    </source>
</evidence>
<evidence type="ECO:0000313" key="8">
    <source>
        <dbReference type="Proteomes" id="UP000509594"/>
    </source>
</evidence>
<dbReference type="OrthoDB" id="6837at2157"/>
<keyword evidence="8" id="KW-1185">Reference proteome</keyword>
<dbReference type="GeneID" id="55820397"/>
<dbReference type="EMBL" id="CP058215">
    <property type="protein sequence ID" value="QLC49112.1"/>
    <property type="molecule type" value="Genomic_DNA"/>
</dbReference>